<evidence type="ECO:0000256" key="1">
    <source>
        <dbReference type="SAM" id="Coils"/>
    </source>
</evidence>
<organism evidence="3 4">
    <name type="scientific">Owenia fusiformis</name>
    <name type="common">Polychaete worm</name>
    <dbReference type="NCBI Taxonomy" id="6347"/>
    <lineage>
        <taxon>Eukaryota</taxon>
        <taxon>Metazoa</taxon>
        <taxon>Spiralia</taxon>
        <taxon>Lophotrochozoa</taxon>
        <taxon>Annelida</taxon>
        <taxon>Polychaeta</taxon>
        <taxon>Sedentaria</taxon>
        <taxon>Canalipalpata</taxon>
        <taxon>Sabellida</taxon>
        <taxon>Oweniida</taxon>
        <taxon>Oweniidae</taxon>
        <taxon>Owenia</taxon>
    </lineage>
</organism>
<dbReference type="EMBL" id="CAIIXF020000001">
    <property type="protein sequence ID" value="CAH1774385.1"/>
    <property type="molecule type" value="Genomic_DNA"/>
</dbReference>
<feature type="region of interest" description="Disordered" evidence="2">
    <location>
        <begin position="112"/>
        <end position="138"/>
    </location>
</feature>
<evidence type="ECO:0000313" key="3">
    <source>
        <dbReference type="EMBL" id="CAH1774385.1"/>
    </source>
</evidence>
<comment type="caution">
    <text evidence="3">The sequence shown here is derived from an EMBL/GenBank/DDBJ whole genome shotgun (WGS) entry which is preliminary data.</text>
</comment>
<proteinExistence type="predicted"/>
<sequence>MRYYGDDPVTLRCQKLRDNHWKSLVGLIPGPQNTTFDGTLRVQPRDLSHYHPSVEEIQQENNFRYRGFPEEHFVGTKHPLSKSLPNDLHKNFAKKHVFDVNKPTIDTGHKGILYGTDINSPRPPTTEPRPIRNPLQEKNSAELRKARKEMAAAEVDIMQYKQEKLLKQQQMVAERKKDLAMLQNYNPWGKPGHGAPKGSNIDLNKKTRMLESDEASNSGHSDFHDNFGKPGNGAPQRTKSGRLKTEIPGDPTIRFMDTQKGRATIEERVRYIKGPEQREQYHKDLDHQIQEKAYKEQEEKLNDLRTELMMLQKNIIKTPDLKEDPYGKPGAGAPNRYPSDPRLTKSLELSDTRLQGGMFDPWGKGAGQPQRETDGYLKTHKNTNRDLGPVEFYDPNIKDVSLALHRQGGHGGSGAPVKTDSGTVNTKFKSSLMRDEYGKVEISDQASPRLRKHHKYADETFTPYDPFGKSGAGAPLKDTEGHVQPNVYGNLKKITGEAGSADGKKKQLAASIYLTELQKEMAEQKQHKQDWKNYDQAPIGDITSVMKDKKVGNPLRDPNTGFLLDQHLPHSDITRMAANYRPQKTEDTPTYHNELQQAAEDRYRQRVVEKIKDKADSQKHQEAFSDYWGRAGGGAPTAENKKVNLEDALFNPRREDEAPHWETNKDFSRYEPWQQAESYRKMYDDGHINGPHGNYIRSTLNSKHDNNFELEVSRQRQAKRDYNMIVPYATVEK</sequence>
<accession>A0A8S4MZX4</accession>
<protein>
    <submittedName>
        <fullName evidence="3">Uncharacterized protein</fullName>
    </submittedName>
</protein>
<evidence type="ECO:0000256" key="2">
    <source>
        <dbReference type="SAM" id="MobiDB-lite"/>
    </source>
</evidence>
<keyword evidence="1" id="KW-0175">Coiled coil</keyword>
<feature type="region of interest" description="Disordered" evidence="2">
    <location>
        <begin position="320"/>
        <end position="342"/>
    </location>
</feature>
<dbReference type="AlphaFoldDB" id="A0A8S4MZX4"/>
<evidence type="ECO:0000313" key="4">
    <source>
        <dbReference type="Proteomes" id="UP000749559"/>
    </source>
</evidence>
<name>A0A8S4MZX4_OWEFU</name>
<dbReference type="OrthoDB" id="8185397at2759"/>
<feature type="coiled-coil region" evidence="1">
    <location>
        <begin position="287"/>
        <end position="314"/>
    </location>
</feature>
<gene>
    <name evidence="3" type="ORF">OFUS_LOCUS1858</name>
</gene>
<dbReference type="Proteomes" id="UP000749559">
    <property type="component" value="Unassembled WGS sequence"/>
</dbReference>
<reference evidence="3" key="1">
    <citation type="submission" date="2022-03" db="EMBL/GenBank/DDBJ databases">
        <authorList>
            <person name="Martin C."/>
        </authorList>
    </citation>
    <scope>NUCLEOTIDE SEQUENCE</scope>
</reference>
<keyword evidence="4" id="KW-1185">Reference proteome</keyword>
<feature type="region of interest" description="Disordered" evidence="2">
    <location>
        <begin position="213"/>
        <end position="254"/>
    </location>
</feature>